<evidence type="ECO:0000259" key="10">
    <source>
        <dbReference type="Pfam" id="PF00361"/>
    </source>
</evidence>
<organism evidence="11 12">
    <name type="scientific">Lautropia dentalis</name>
    <dbReference type="NCBI Taxonomy" id="2490857"/>
    <lineage>
        <taxon>Bacteria</taxon>
        <taxon>Pseudomonadati</taxon>
        <taxon>Pseudomonadota</taxon>
        <taxon>Betaproteobacteria</taxon>
        <taxon>Burkholderiales</taxon>
        <taxon>Burkholderiaceae</taxon>
        <taxon>Lautropia</taxon>
    </lineage>
</organism>
<feature type="transmembrane region" description="Helical" evidence="9">
    <location>
        <begin position="177"/>
        <end position="201"/>
    </location>
</feature>
<accession>A0A3R8LT06</accession>
<dbReference type="AlphaFoldDB" id="A0A3R8LT06"/>
<evidence type="ECO:0000313" key="11">
    <source>
        <dbReference type="EMBL" id="RRN45536.1"/>
    </source>
</evidence>
<dbReference type="InterPro" id="IPR001750">
    <property type="entry name" value="ND/Mrp_TM"/>
</dbReference>
<feature type="transmembrane region" description="Helical" evidence="9">
    <location>
        <begin position="348"/>
        <end position="366"/>
    </location>
</feature>
<feature type="transmembrane region" description="Helical" evidence="9">
    <location>
        <begin position="6"/>
        <end position="27"/>
    </location>
</feature>
<evidence type="ECO:0000256" key="1">
    <source>
        <dbReference type="ARBA" id="ARBA00004651"/>
    </source>
</evidence>
<feature type="transmembrane region" description="Helical" evidence="9">
    <location>
        <begin position="101"/>
        <end position="120"/>
    </location>
</feature>
<evidence type="ECO:0000256" key="5">
    <source>
        <dbReference type="ARBA" id="ARBA00022989"/>
    </source>
</evidence>
<comment type="subcellular location">
    <subcellularLocation>
        <location evidence="1">Cell membrane</location>
        <topology evidence="1">Multi-pass membrane protein</topology>
    </subcellularLocation>
    <subcellularLocation>
        <location evidence="7">Membrane</location>
        <topology evidence="7">Multi-pass membrane protein</topology>
    </subcellularLocation>
</comment>
<evidence type="ECO:0000256" key="2">
    <source>
        <dbReference type="ARBA" id="ARBA00005346"/>
    </source>
</evidence>
<evidence type="ECO:0000256" key="3">
    <source>
        <dbReference type="ARBA" id="ARBA00022475"/>
    </source>
</evidence>
<reference evidence="11 12" key="1">
    <citation type="submission" date="2018-11" db="EMBL/GenBank/DDBJ databases">
        <title>Genome sequencing of Lautropia sp. KCOM 2505 (= ChDC F240).</title>
        <authorList>
            <person name="Kook J.-K."/>
            <person name="Park S.-N."/>
            <person name="Lim Y.K."/>
        </authorList>
    </citation>
    <scope>NUCLEOTIDE SEQUENCE [LARGE SCALE GENOMIC DNA]</scope>
    <source>
        <strain evidence="11 12">KCOM 2505</strain>
    </source>
</reference>
<evidence type="ECO:0000313" key="12">
    <source>
        <dbReference type="Proteomes" id="UP000270261"/>
    </source>
</evidence>
<keyword evidence="3" id="KW-1003">Cell membrane</keyword>
<comment type="caution">
    <text evidence="11">The sequence shown here is derived from an EMBL/GenBank/DDBJ whole genome shotgun (WGS) entry which is preliminary data.</text>
</comment>
<feature type="transmembrane region" description="Helical" evidence="9">
    <location>
        <begin position="321"/>
        <end position="342"/>
    </location>
</feature>
<sequence>MIGVISPHLIIAPVLLPMLTAALMLALGDQKRETLAGINVGACLVNLALASLLTWSVHHGAAPASPGQPAASIGTLGIYLPANWEVPFGIVLVLDRLSSAMLLLTAVMASAAIVFAVARWERIGVHFHPLFQIQLMGLNGAFLTGDLFNLFVFFEVLLAASYGLLLHAPGRQRVGAGLHYIAINLVASSFFLVGGAMLYGVTGTLNMADLAIRIPAVAAGDQMLLHAAVAILAMAFLTKAAIWPMGFWLVPAYSAAGAPVAALFAIMTKVGIYAILRLWSLGFSGELGMLRWGSEWLIGGGLATIAFGMFGLLQTRQLGRITGFGVLVTSGTLLAAIGFNQPHVTGGALYYLFSSTMAAGAMFLLIELIDRSRLLETEFPNPDDADPVPFFLDEVEPPPDTNLDEHQLALTGRVIPAAVAFLGFSFMACTLLLTGMPPLSGFIGKFMILSGLVNPVSGPMLSTLPVSVAAWLLLALVILAGLSALVALSRTGIRMFWTPRDRPVPQLKVLECLPIGMLVLLCLLITVRAEPVVRYLQAAALDLKDPRPYVQAVQGSRPLPPPDITHRILKQGIPELRDEEMGPVAPPVDASGRGDAPTGRDAP</sequence>
<feature type="transmembrane region" description="Helical" evidence="9">
    <location>
        <begin position="296"/>
        <end position="314"/>
    </location>
</feature>
<dbReference type="EMBL" id="RRUE01000001">
    <property type="protein sequence ID" value="RRN45536.1"/>
    <property type="molecule type" value="Genomic_DNA"/>
</dbReference>
<keyword evidence="5 9" id="KW-1133">Transmembrane helix</keyword>
<evidence type="ECO:0000256" key="7">
    <source>
        <dbReference type="RuleBase" id="RU000320"/>
    </source>
</evidence>
<feature type="transmembrane region" description="Helical" evidence="9">
    <location>
        <begin position="34"/>
        <end position="56"/>
    </location>
</feature>
<feature type="transmembrane region" description="Helical" evidence="9">
    <location>
        <begin position="509"/>
        <end position="527"/>
    </location>
</feature>
<dbReference type="PANTHER" id="PTHR42703">
    <property type="entry name" value="NADH DEHYDROGENASE"/>
    <property type="match status" value="1"/>
</dbReference>
<proteinExistence type="inferred from homology"/>
<dbReference type="OrthoDB" id="9768329at2"/>
<dbReference type="InterPro" id="IPR050586">
    <property type="entry name" value="CPA3_Na-H_Antiporter_D"/>
</dbReference>
<dbReference type="Proteomes" id="UP000270261">
    <property type="component" value="Unassembled WGS sequence"/>
</dbReference>
<protein>
    <submittedName>
        <fullName evidence="11">Monovalent cation/H+ antiporter subunit D</fullName>
    </submittedName>
</protein>
<dbReference type="Pfam" id="PF00361">
    <property type="entry name" value="Proton_antipo_M"/>
    <property type="match status" value="1"/>
</dbReference>
<feature type="domain" description="NADH:quinone oxidoreductase/Mrp antiporter transmembrane" evidence="10">
    <location>
        <begin position="145"/>
        <end position="371"/>
    </location>
</feature>
<feature type="transmembrane region" description="Helical" evidence="9">
    <location>
        <begin position="223"/>
        <end position="243"/>
    </location>
</feature>
<feature type="transmembrane region" description="Helical" evidence="9">
    <location>
        <begin position="414"/>
        <end position="436"/>
    </location>
</feature>
<dbReference type="GO" id="GO:0005886">
    <property type="term" value="C:plasma membrane"/>
    <property type="evidence" value="ECO:0007669"/>
    <property type="project" value="UniProtKB-SubCell"/>
</dbReference>
<feature type="region of interest" description="Disordered" evidence="8">
    <location>
        <begin position="574"/>
        <end position="603"/>
    </location>
</feature>
<feature type="transmembrane region" description="Helical" evidence="9">
    <location>
        <begin position="468"/>
        <end position="488"/>
    </location>
</feature>
<keyword evidence="6 9" id="KW-0472">Membrane</keyword>
<dbReference type="PANTHER" id="PTHR42703:SF1">
    <property type="entry name" value="NA(+)_H(+) ANTIPORTER SUBUNIT D1"/>
    <property type="match status" value="1"/>
</dbReference>
<evidence type="ECO:0000256" key="4">
    <source>
        <dbReference type="ARBA" id="ARBA00022692"/>
    </source>
</evidence>
<keyword evidence="4 7" id="KW-0812">Transmembrane</keyword>
<gene>
    <name evidence="11" type="ORF">EHV23_04960</name>
</gene>
<evidence type="ECO:0000256" key="8">
    <source>
        <dbReference type="SAM" id="MobiDB-lite"/>
    </source>
</evidence>
<comment type="similarity">
    <text evidence="2">Belongs to the CPA3 antiporters (TC 2.A.63) subunit D family.</text>
</comment>
<evidence type="ECO:0000256" key="6">
    <source>
        <dbReference type="ARBA" id="ARBA00023136"/>
    </source>
</evidence>
<feature type="transmembrane region" description="Helical" evidence="9">
    <location>
        <begin position="140"/>
        <end position="165"/>
    </location>
</feature>
<feature type="transmembrane region" description="Helical" evidence="9">
    <location>
        <begin position="255"/>
        <end position="276"/>
    </location>
</feature>
<dbReference type="RefSeq" id="WP_125094965.1">
    <property type="nucleotide sequence ID" value="NZ_RRUE01000001.1"/>
</dbReference>
<keyword evidence="12" id="KW-1185">Reference proteome</keyword>
<feature type="transmembrane region" description="Helical" evidence="9">
    <location>
        <begin position="76"/>
        <end position="94"/>
    </location>
</feature>
<evidence type="ECO:0000256" key="9">
    <source>
        <dbReference type="SAM" id="Phobius"/>
    </source>
</evidence>
<name>A0A3R8LT06_9BURK</name>
<dbReference type="NCBIfam" id="NF009309">
    <property type="entry name" value="PRK12666.1"/>
    <property type="match status" value="1"/>
</dbReference>